<feature type="region of interest" description="Disordered" evidence="1">
    <location>
        <begin position="428"/>
        <end position="457"/>
    </location>
</feature>
<keyword evidence="2" id="KW-0472">Membrane</keyword>
<feature type="compositionally biased region" description="Low complexity" evidence="1">
    <location>
        <begin position="527"/>
        <end position="539"/>
    </location>
</feature>
<keyword evidence="5" id="KW-1185">Reference proteome</keyword>
<gene>
    <name evidence="4" type="ORF">SPI_05193</name>
</gene>
<evidence type="ECO:0000313" key="4">
    <source>
        <dbReference type="EMBL" id="OAA61169.1"/>
    </source>
</evidence>
<evidence type="ECO:0000313" key="5">
    <source>
        <dbReference type="Proteomes" id="UP000076874"/>
    </source>
</evidence>
<feature type="chain" id="PRO_5007892788" evidence="3">
    <location>
        <begin position="22"/>
        <end position="632"/>
    </location>
</feature>
<dbReference type="Proteomes" id="UP000076874">
    <property type="component" value="Unassembled WGS sequence"/>
</dbReference>
<feature type="region of interest" description="Disordered" evidence="1">
    <location>
        <begin position="472"/>
        <end position="632"/>
    </location>
</feature>
<feature type="region of interest" description="Disordered" evidence="1">
    <location>
        <begin position="371"/>
        <end position="414"/>
    </location>
</feature>
<feature type="region of interest" description="Disordered" evidence="1">
    <location>
        <begin position="208"/>
        <end position="239"/>
    </location>
</feature>
<dbReference type="EMBL" id="AZHD01000008">
    <property type="protein sequence ID" value="OAA61169.1"/>
    <property type="molecule type" value="Genomic_DNA"/>
</dbReference>
<keyword evidence="2" id="KW-0812">Transmembrane</keyword>
<protein>
    <submittedName>
        <fullName evidence="4">Uncharacterized protein</fullName>
    </submittedName>
</protein>
<feature type="signal peptide" evidence="3">
    <location>
        <begin position="1"/>
        <end position="21"/>
    </location>
</feature>
<proteinExistence type="predicted"/>
<keyword evidence="2" id="KW-1133">Transmembrane helix</keyword>
<evidence type="ECO:0000256" key="1">
    <source>
        <dbReference type="SAM" id="MobiDB-lite"/>
    </source>
</evidence>
<feature type="compositionally biased region" description="Low complexity" evidence="1">
    <location>
        <begin position="585"/>
        <end position="600"/>
    </location>
</feature>
<keyword evidence="3" id="KW-0732">Signal</keyword>
<accession>A0A167U208</accession>
<sequence>MAIALGRLVLLVLGRVGPVQETSCPAIRPEPDDPAAVTAPSLAAAAAGASAGAGAADFIRGPEHYFELPAIQGQPALTSFRRMSTDLQKRDCLANGTNFCFGNGNNYCGSCGTCCGESGSGSKKWCCPADGICCGSACCANGQTCNDGKCFAPVVTVTATSDVTATITQVVSNVATIVQQVVESTVINSVVENWVYVTVTTVEKRALPTAAPPGDSQGDSADAEVHGDEPPATAEADDAGEAALWRRQATAAALSAAAPTTTVNRVDTVTAVVTDIVFSTTTILTTSTVFDTLFQTNTRWPRCRRRPRTLTNLAPDAVAHAHLSASAIAGIAVGSAAFALIASLLLFAAVRRQQRIRRQRQAIEDEYAFFATGRGSGGPPQDYAGTSPPVTAGPDGPGSSDLLHPDSERGLPPVPWFSKLQRVSFAGTPAAAATTTHDDDDGGDEKHQTQPQQEASSPFLARIANMRPLSGQTAVTAGSRGSTVVGGGGGSSRRASVGTTHSPGRASGTDSNTTTNNNAGGLHERTSSSGAASGMTASTLADVDENGNGGAVADQPQPASPIQGQGGLDRLITPPRPWTAGAGGTTTTTTTGNNNNNNDNHGGGDDSDASSLHNGRRNSVVTKNGRFIYRDY</sequence>
<dbReference type="AlphaFoldDB" id="A0A167U208"/>
<comment type="caution">
    <text evidence="4">The sequence shown here is derived from an EMBL/GenBank/DDBJ whole genome shotgun (WGS) entry which is preliminary data.</text>
</comment>
<organism evidence="4 5">
    <name type="scientific">Niveomyces insectorum RCEF 264</name>
    <dbReference type="NCBI Taxonomy" id="1081102"/>
    <lineage>
        <taxon>Eukaryota</taxon>
        <taxon>Fungi</taxon>
        <taxon>Dikarya</taxon>
        <taxon>Ascomycota</taxon>
        <taxon>Pezizomycotina</taxon>
        <taxon>Sordariomycetes</taxon>
        <taxon>Hypocreomycetidae</taxon>
        <taxon>Hypocreales</taxon>
        <taxon>Cordycipitaceae</taxon>
        <taxon>Niveomyces</taxon>
    </lineage>
</organism>
<name>A0A167U208_9HYPO</name>
<evidence type="ECO:0000256" key="2">
    <source>
        <dbReference type="SAM" id="Phobius"/>
    </source>
</evidence>
<reference evidence="4 5" key="1">
    <citation type="journal article" date="2016" name="Genome Biol. Evol.">
        <title>Divergent and convergent evolution of fungal pathogenicity.</title>
        <authorList>
            <person name="Shang Y."/>
            <person name="Xiao G."/>
            <person name="Zheng P."/>
            <person name="Cen K."/>
            <person name="Zhan S."/>
            <person name="Wang C."/>
        </authorList>
    </citation>
    <scope>NUCLEOTIDE SEQUENCE [LARGE SCALE GENOMIC DNA]</scope>
    <source>
        <strain evidence="4 5">RCEF 264</strain>
    </source>
</reference>
<feature type="transmembrane region" description="Helical" evidence="2">
    <location>
        <begin position="327"/>
        <end position="350"/>
    </location>
</feature>
<dbReference type="STRING" id="1081102.A0A167U208"/>
<evidence type="ECO:0000256" key="3">
    <source>
        <dbReference type="SAM" id="SignalP"/>
    </source>
</evidence>
<dbReference type="OrthoDB" id="5241547at2759"/>